<dbReference type="PANTHER" id="PTHR33048:SF47">
    <property type="entry name" value="INTEGRAL MEMBRANE PROTEIN-RELATED"/>
    <property type="match status" value="1"/>
</dbReference>
<dbReference type="AlphaFoldDB" id="A0A6A6TCU9"/>
<evidence type="ECO:0000256" key="3">
    <source>
        <dbReference type="ARBA" id="ARBA00022989"/>
    </source>
</evidence>
<dbReference type="OrthoDB" id="5329176at2759"/>
<gene>
    <name evidence="8" type="ORF">K491DRAFT_594998</name>
</gene>
<evidence type="ECO:0000256" key="1">
    <source>
        <dbReference type="ARBA" id="ARBA00004141"/>
    </source>
</evidence>
<evidence type="ECO:0000313" key="9">
    <source>
        <dbReference type="Proteomes" id="UP000799324"/>
    </source>
</evidence>
<dbReference type="Pfam" id="PF20684">
    <property type="entry name" value="Fung_rhodopsin"/>
    <property type="match status" value="1"/>
</dbReference>
<reference evidence="8" key="1">
    <citation type="journal article" date="2020" name="Stud. Mycol.">
        <title>101 Dothideomycetes genomes: a test case for predicting lifestyles and emergence of pathogens.</title>
        <authorList>
            <person name="Haridas S."/>
            <person name="Albert R."/>
            <person name="Binder M."/>
            <person name="Bloem J."/>
            <person name="Labutti K."/>
            <person name="Salamov A."/>
            <person name="Andreopoulos B."/>
            <person name="Baker S."/>
            <person name="Barry K."/>
            <person name="Bills G."/>
            <person name="Bluhm B."/>
            <person name="Cannon C."/>
            <person name="Castanera R."/>
            <person name="Culley D."/>
            <person name="Daum C."/>
            <person name="Ezra D."/>
            <person name="Gonzalez J."/>
            <person name="Henrissat B."/>
            <person name="Kuo A."/>
            <person name="Liang C."/>
            <person name="Lipzen A."/>
            <person name="Lutzoni F."/>
            <person name="Magnuson J."/>
            <person name="Mondo S."/>
            <person name="Nolan M."/>
            <person name="Ohm R."/>
            <person name="Pangilinan J."/>
            <person name="Park H.-J."/>
            <person name="Ramirez L."/>
            <person name="Alfaro M."/>
            <person name="Sun H."/>
            <person name="Tritt A."/>
            <person name="Yoshinaga Y."/>
            <person name="Zwiers L.-H."/>
            <person name="Turgeon B."/>
            <person name="Goodwin S."/>
            <person name="Spatafora J."/>
            <person name="Crous P."/>
            <person name="Grigoriev I."/>
        </authorList>
    </citation>
    <scope>NUCLEOTIDE SEQUENCE</scope>
    <source>
        <strain evidence="8">CBS 122681</strain>
    </source>
</reference>
<feature type="transmembrane region" description="Helical" evidence="6">
    <location>
        <begin position="48"/>
        <end position="67"/>
    </location>
</feature>
<accession>A0A6A6TCU9</accession>
<feature type="transmembrane region" description="Helical" evidence="6">
    <location>
        <begin position="256"/>
        <end position="274"/>
    </location>
</feature>
<feature type="transmembrane region" description="Helical" evidence="6">
    <location>
        <begin position="16"/>
        <end position="36"/>
    </location>
</feature>
<organism evidence="8 9">
    <name type="scientific">Lophiostoma macrostomum CBS 122681</name>
    <dbReference type="NCBI Taxonomy" id="1314788"/>
    <lineage>
        <taxon>Eukaryota</taxon>
        <taxon>Fungi</taxon>
        <taxon>Dikarya</taxon>
        <taxon>Ascomycota</taxon>
        <taxon>Pezizomycotina</taxon>
        <taxon>Dothideomycetes</taxon>
        <taxon>Pleosporomycetidae</taxon>
        <taxon>Pleosporales</taxon>
        <taxon>Lophiostomataceae</taxon>
        <taxon>Lophiostoma</taxon>
    </lineage>
</organism>
<feature type="transmembrane region" description="Helical" evidence="6">
    <location>
        <begin position="216"/>
        <end position="236"/>
    </location>
</feature>
<evidence type="ECO:0000313" key="8">
    <source>
        <dbReference type="EMBL" id="KAF2657472.1"/>
    </source>
</evidence>
<comment type="similarity">
    <text evidence="5">Belongs to the SAT4 family.</text>
</comment>
<sequence>MAPTQDHSGSEQNATMGVSGVVIGLAVVSVALRFYTRIFTKSGLKLDDWFIMAAVIATLATAALLLWGNGVDPDGLWVSESTDPTYVYTTQDIFYLKLAFATSVLYFTIAGATKLGILLMYNRIFNVSQSFRYQLFTVSGMVVGWWIGCTVSTLTNCIPLKWSWINSLADPRYCFNYNVFWMASGACEIFLDVLILMLPVSVVVRMRFSLKRKLTVLGIFLLGGFTIITGLVRVILGYPKGSRVPSYSNTEVWTTVHAGMSIVCASLPIFRPLLKRITGSNLVTRLSSFQISSLSHITTSQSTQHSSVKTKPDTQTIIQSTEKEHSWQLPPVQAEETGRSLSAQWTEYLTHNNTSTKHSSMIIEEV</sequence>
<feature type="transmembrane region" description="Helical" evidence="6">
    <location>
        <begin position="94"/>
        <end position="121"/>
    </location>
</feature>
<proteinExistence type="inferred from homology"/>
<dbReference type="GO" id="GO:0016020">
    <property type="term" value="C:membrane"/>
    <property type="evidence" value="ECO:0007669"/>
    <property type="project" value="UniProtKB-SubCell"/>
</dbReference>
<keyword evidence="9" id="KW-1185">Reference proteome</keyword>
<dbReference type="InterPro" id="IPR049326">
    <property type="entry name" value="Rhodopsin_dom_fungi"/>
</dbReference>
<feature type="transmembrane region" description="Helical" evidence="6">
    <location>
        <begin position="179"/>
        <end position="204"/>
    </location>
</feature>
<feature type="transmembrane region" description="Helical" evidence="6">
    <location>
        <begin position="133"/>
        <end position="154"/>
    </location>
</feature>
<name>A0A6A6TCU9_9PLEO</name>
<dbReference type="EMBL" id="MU004325">
    <property type="protein sequence ID" value="KAF2657472.1"/>
    <property type="molecule type" value="Genomic_DNA"/>
</dbReference>
<protein>
    <recommendedName>
        <fullName evidence="7">Rhodopsin domain-containing protein</fullName>
    </recommendedName>
</protein>
<evidence type="ECO:0000256" key="4">
    <source>
        <dbReference type="ARBA" id="ARBA00023136"/>
    </source>
</evidence>
<evidence type="ECO:0000256" key="2">
    <source>
        <dbReference type="ARBA" id="ARBA00022692"/>
    </source>
</evidence>
<keyword evidence="4 6" id="KW-0472">Membrane</keyword>
<dbReference type="PANTHER" id="PTHR33048">
    <property type="entry name" value="PTH11-LIKE INTEGRAL MEMBRANE PROTEIN (AFU_ORTHOLOGUE AFUA_5G11245)"/>
    <property type="match status" value="1"/>
</dbReference>
<keyword evidence="2 6" id="KW-0812">Transmembrane</keyword>
<evidence type="ECO:0000259" key="7">
    <source>
        <dbReference type="Pfam" id="PF20684"/>
    </source>
</evidence>
<evidence type="ECO:0000256" key="5">
    <source>
        <dbReference type="ARBA" id="ARBA00038359"/>
    </source>
</evidence>
<feature type="domain" description="Rhodopsin" evidence="7">
    <location>
        <begin position="32"/>
        <end position="276"/>
    </location>
</feature>
<keyword evidence="3 6" id="KW-1133">Transmembrane helix</keyword>
<dbReference type="Proteomes" id="UP000799324">
    <property type="component" value="Unassembled WGS sequence"/>
</dbReference>
<evidence type="ECO:0000256" key="6">
    <source>
        <dbReference type="SAM" id="Phobius"/>
    </source>
</evidence>
<dbReference type="InterPro" id="IPR052337">
    <property type="entry name" value="SAT4-like"/>
</dbReference>
<comment type="subcellular location">
    <subcellularLocation>
        <location evidence="1">Membrane</location>
        <topology evidence="1">Multi-pass membrane protein</topology>
    </subcellularLocation>
</comment>